<dbReference type="NCBIfam" id="NF006571">
    <property type="entry name" value="PRK09087.1"/>
    <property type="match status" value="1"/>
</dbReference>
<dbReference type="GO" id="GO:0003688">
    <property type="term" value="F:DNA replication origin binding"/>
    <property type="evidence" value="ECO:0007669"/>
    <property type="project" value="TreeGrafter"/>
</dbReference>
<dbReference type="Gene3D" id="3.40.50.300">
    <property type="entry name" value="P-loop containing nucleotide triphosphate hydrolases"/>
    <property type="match status" value="1"/>
</dbReference>
<sequence length="232" mass="26413">MKRCEMQLPLNFPYESIFQFDDLVITDSNRMAFQLIDHWPHWKLPFAILVGREGCGKTHFSSVWAQKANAIIINRDDIDQAISLASSGRSFLIEDIDTGEVSETGLFHLINSIKQANLDMHQATLLMTANTFPSTWNLKLNDLRSRLNSVMLVAINKPDDTLLEAVAFKLFSDRQIVVHSDIVHYLINRCERSLSSLRKIIDSIDKLALQRKSKITRAVVNEAINANTILDF</sequence>
<feature type="domain" description="Hda lid" evidence="1">
    <location>
        <begin position="173"/>
        <end position="220"/>
    </location>
</feature>
<name>A0A0M4LH17_9HYPH</name>
<dbReference type="PANTHER" id="PTHR30050:SF5">
    <property type="entry name" value="DNAA REGULATORY INACTIVATOR HDA"/>
    <property type="match status" value="1"/>
</dbReference>
<dbReference type="InterPro" id="IPR055199">
    <property type="entry name" value="Hda_lid"/>
</dbReference>
<organism evidence="2 3">
    <name type="scientific">Bartonella ancashensis</name>
    <dbReference type="NCBI Taxonomy" id="1318743"/>
    <lineage>
        <taxon>Bacteria</taxon>
        <taxon>Pseudomonadati</taxon>
        <taxon>Pseudomonadota</taxon>
        <taxon>Alphaproteobacteria</taxon>
        <taxon>Hyphomicrobiales</taxon>
        <taxon>Bartonellaceae</taxon>
        <taxon>Bartonella</taxon>
    </lineage>
</organism>
<dbReference type="SUPFAM" id="SSF52540">
    <property type="entry name" value="P-loop containing nucleoside triphosphate hydrolases"/>
    <property type="match status" value="1"/>
</dbReference>
<evidence type="ECO:0000313" key="3">
    <source>
        <dbReference type="Proteomes" id="UP000057213"/>
    </source>
</evidence>
<accession>A0A0M4LH17</accession>
<gene>
    <name evidence="2" type="ORF">PU02_1018</name>
</gene>
<evidence type="ECO:0000259" key="1">
    <source>
        <dbReference type="Pfam" id="PF22688"/>
    </source>
</evidence>
<dbReference type="KEGG" id="banc:PU02_1018"/>
<dbReference type="PANTHER" id="PTHR30050">
    <property type="entry name" value="CHROMOSOMAL REPLICATION INITIATOR PROTEIN DNAA"/>
    <property type="match status" value="1"/>
</dbReference>
<dbReference type="RefSeq" id="WP_053944323.1">
    <property type="nucleotide sequence ID" value="NZ_CP010401.1"/>
</dbReference>
<dbReference type="PATRIC" id="fig|1318743.3.peg.1033"/>
<dbReference type="Gene3D" id="1.10.8.60">
    <property type="match status" value="1"/>
</dbReference>
<reference evidence="2 3" key="1">
    <citation type="journal article" date="2015" name="Genome Announc.">
        <title>Complete Genome Sequence of Bartonella ancashensis Strain 20.00, Isolated from the Blood of a Patient with Verruga Peruana.</title>
        <authorList>
            <person name="Hang J."/>
            <person name="Mullins K.E."/>
            <person name="Clifford R.J."/>
            <person name="Onmus-Leone F."/>
            <person name="Yang Y."/>
            <person name="Jiang J."/>
            <person name="Leguia M."/>
            <person name="Kasper M.R."/>
            <person name="Maguina C."/>
            <person name="Lesho E.P."/>
            <person name="Jarman R.G."/>
            <person name="Richards A.L."/>
            <person name="Blazes D."/>
        </authorList>
    </citation>
    <scope>NUCLEOTIDE SEQUENCE [LARGE SCALE GENOMIC DNA]</scope>
    <source>
        <strain evidence="2 3">20.00</strain>
    </source>
</reference>
<dbReference type="InterPro" id="IPR027417">
    <property type="entry name" value="P-loop_NTPase"/>
</dbReference>
<dbReference type="OrthoDB" id="7390113at2"/>
<protein>
    <submittedName>
        <fullName evidence="2">Chromosomal replication initiator protein DnaA</fullName>
    </submittedName>
</protein>
<keyword evidence="3" id="KW-1185">Reference proteome</keyword>
<dbReference type="GO" id="GO:0006270">
    <property type="term" value="P:DNA replication initiation"/>
    <property type="evidence" value="ECO:0007669"/>
    <property type="project" value="TreeGrafter"/>
</dbReference>
<dbReference type="Proteomes" id="UP000057213">
    <property type="component" value="Chromosome"/>
</dbReference>
<dbReference type="Pfam" id="PF22688">
    <property type="entry name" value="Hda_lid"/>
    <property type="match status" value="1"/>
</dbReference>
<dbReference type="STRING" id="1318743.PU02_1018"/>
<evidence type="ECO:0000313" key="2">
    <source>
        <dbReference type="EMBL" id="ALE03832.1"/>
    </source>
</evidence>
<dbReference type="GO" id="GO:0005886">
    <property type="term" value="C:plasma membrane"/>
    <property type="evidence" value="ECO:0007669"/>
    <property type="project" value="TreeGrafter"/>
</dbReference>
<proteinExistence type="predicted"/>
<dbReference type="EMBL" id="CP010401">
    <property type="protein sequence ID" value="ALE03832.1"/>
    <property type="molecule type" value="Genomic_DNA"/>
</dbReference>
<dbReference type="AlphaFoldDB" id="A0A0M4LH17"/>